<evidence type="ECO:0000313" key="1">
    <source>
        <dbReference type="EMBL" id="KAJ2996206.1"/>
    </source>
</evidence>
<name>A0ACC1PLX0_9PEZI</name>
<accession>A0ACC1PLX0</accession>
<proteinExistence type="predicted"/>
<evidence type="ECO:0000313" key="2">
    <source>
        <dbReference type="Proteomes" id="UP001143856"/>
    </source>
</evidence>
<dbReference type="EMBL" id="JAPDGR010000104">
    <property type="protein sequence ID" value="KAJ2996206.1"/>
    <property type="molecule type" value="Genomic_DNA"/>
</dbReference>
<keyword evidence="2" id="KW-1185">Reference proteome</keyword>
<sequence length="118" mass="13003">MTPSESYHSAASWAEDLAVGHEAVEQAAIPCREVYLIGLHKIKLELIGLPRKLIRDMQVKRLANANTKAKALPALVCSAIVWNARLKTVYPVPVTVLQCQPLHRATEATKPNVDQDNP</sequence>
<organism evidence="1 2">
    <name type="scientific">Xylaria curta</name>
    <dbReference type="NCBI Taxonomy" id="42375"/>
    <lineage>
        <taxon>Eukaryota</taxon>
        <taxon>Fungi</taxon>
        <taxon>Dikarya</taxon>
        <taxon>Ascomycota</taxon>
        <taxon>Pezizomycotina</taxon>
        <taxon>Sordariomycetes</taxon>
        <taxon>Xylariomycetidae</taxon>
        <taxon>Xylariales</taxon>
        <taxon>Xylariaceae</taxon>
        <taxon>Xylaria</taxon>
    </lineage>
</organism>
<reference evidence="1" key="1">
    <citation type="submission" date="2022-10" db="EMBL/GenBank/DDBJ databases">
        <title>Genome Sequence of Xylaria curta.</title>
        <authorList>
            <person name="Buettner E."/>
        </authorList>
    </citation>
    <scope>NUCLEOTIDE SEQUENCE</scope>
    <source>
        <strain evidence="1">Babe10</strain>
    </source>
</reference>
<dbReference type="Proteomes" id="UP001143856">
    <property type="component" value="Unassembled WGS sequence"/>
</dbReference>
<protein>
    <submittedName>
        <fullName evidence="1">Uncharacterized protein</fullName>
    </submittedName>
</protein>
<comment type="caution">
    <text evidence="1">The sequence shown here is derived from an EMBL/GenBank/DDBJ whole genome shotgun (WGS) entry which is preliminary data.</text>
</comment>
<gene>
    <name evidence="1" type="ORF">NUW58_g1052</name>
</gene>